<dbReference type="KEGG" id="lak:106169733"/>
<evidence type="ECO:0000313" key="8">
    <source>
        <dbReference type="RefSeq" id="XP_013404787.1"/>
    </source>
</evidence>
<evidence type="ECO:0000256" key="1">
    <source>
        <dbReference type="ARBA" id="ARBA00001970"/>
    </source>
</evidence>
<dbReference type="Proteomes" id="UP000085678">
    <property type="component" value="Unplaced"/>
</dbReference>
<sequence>MAVVRSTQFLRKLGSARPTVFQSSRSYGTRTFVTKRPVLLGAAAVAVGTAGAYTAYKLYGGDVPKHALLQPVHAATLPESQPSVFSQTKQHALYLWIHLKPEADSKACAKVVANLQKHVDAVDPPADRTEDSEIWAGVGFGPNCYSQLGRKTKQDYAYRHRQGPLGEMPSTGGDIFVHAKCDEQSKLFELCQQILKSLPKDSVKEYEDVYSFVFRYGRDLSGFIDGTENPADDESRQEVAVEKETGGSYVITQKWIHRMNVINSTKDSVMEGWVGRSREDSTELKKKPISSHVARMTGGNAFAQPKKFEIVRQSMPYGNLSDKCGLFFIGYAAHPQNFEFMLDRMVGAGGDPHSDDVMRLSDCVKGTYWYFPGAEELKKLR</sequence>
<reference evidence="8" key="1">
    <citation type="submission" date="2025-08" db="UniProtKB">
        <authorList>
            <consortium name="RefSeq"/>
        </authorList>
    </citation>
    <scope>IDENTIFICATION</scope>
    <source>
        <tissue evidence="8">Gonads</tissue>
    </source>
</reference>
<organism evidence="7 8">
    <name type="scientific">Lingula anatina</name>
    <name type="common">Brachiopod</name>
    <name type="synonym">Lingula unguis</name>
    <dbReference type="NCBI Taxonomy" id="7574"/>
    <lineage>
        <taxon>Eukaryota</taxon>
        <taxon>Metazoa</taxon>
        <taxon>Spiralia</taxon>
        <taxon>Lophotrochozoa</taxon>
        <taxon>Brachiopoda</taxon>
        <taxon>Linguliformea</taxon>
        <taxon>Lingulata</taxon>
        <taxon>Lingulida</taxon>
        <taxon>Linguloidea</taxon>
        <taxon>Lingulidae</taxon>
        <taxon>Lingula</taxon>
    </lineage>
</organism>
<dbReference type="GO" id="GO:0020037">
    <property type="term" value="F:heme binding"/>
    <property type="evidence" value="ECO:0007669"/>
    <property type="project" value="InterPro"/>
</dbReference>
<dbReference type="PANTHER" id="PTHR30521">
    <property type="entry name" value="DEFERROCHELATASE/PEROXIDASE"/>
    <property type="match status" value="1"/>
</dbReference>
<dbReference type="RefSeq" id="XP_013404787.1">
    <property type="nucleotide sequence ID" value="XM_013549333.1"/>
</dbReference>
<dbReference type="InterPro" id="IPR048328">
    <property type="entry name" value="Dyp_perox_C"/>
</dbReference>
<keyword evidence="3" id="KW-0479">Metal-binding</keyword>
<dbReference type="GO" id="GO:0046872">
    <property type="term" value="F:metal ion binding"/>
    <property type="evidence" value="ECO:0007669"/>
    <property type="project" value="UniProtKB-KW"/>
</dbReference>
<dbReference type="InParanoid" id="A0A1S3J2Z2"/>
<dbReference type="InterPro" id="IPR011008">
    <property type="entry name" value="Dimeric_a/b-barrel"/>
</dbReference>
<evidence type="ECO:0000256" key="4">
    <source>
        <dbReference type="ARBA" id="ARBA00023002"/>
    </source>
</evidence>
<feature type="domain" description="Dyp-type peroxidase C-terminal" evidence="6">
    <location>
        <begin position="218"/>
        <end position="375"/>
    </location>
</feature>
<accession>A0A1S3J2Z2</accession>
<evidence type="ECO:0000256" key="2">
    <source>
        <dbReference type="ARBA" id="ARBA00022559"/>
    </source>
</evidence>
<keyword evidence="4" id="KW-0560">Oxidoreductase</keyword>
<dbReference type="GO" id="GO:0005829">
    <property type="term" value="C:cytosol"/>
    <property type="evidence" value="ECO:0007669"/>
    <property type="project" value="TreeGrafter"/>
</dbReference>
<evidence type="ECO:0000256" key="5">
    <source>
        <dbReference type="ARBA" id="ARBA00023004"/>
    </source>
</evidence>
<evidence type="ECO:0000313" key="7">
    <source>
        <dbReference type="Proteomes" id="UP000085678"/>
    </source>
</evidence>
<dbReference type="GeneID" id="106169733"/>
<dbReference type="PROSITE" id="PS51404">
    <property type="entry name" value="DYP_PEROXIDASE"/>
    <property type="match status" value="1"/>
</dbReference>
<dbReference type="NCBIfam" id="TIGR01413">
    <property type="entry name" value="Dyp_perox_fam"/>
    <property type="match status" value="1"/>
</dbReference>
<proteinExistence type="predicted"/>
<dbReference type="OMA" id="QQEAIIG"/>
<dbReference type="PANTHER" id="PTHR30521:SF0">
    <property type="entry name" value="DYP-TYPE PEROXIDASE FAMILY PROTEIN"/>
    <property type="match status" value="1"/>
</dbReference>
<dbReference type="STRING" id="7574.A0A1S3J2Z2"/>
<dbReference type="Pfam" id="PF20628">
    <property type="entry name" value="Dyp_perox_C"/>
    <property type="match status" value="1"/>
</dbReference>
<evidence type="ECO:0000256" key="3">
    <source>
        <dbReference type="ARBA" id="ARBA00022723"/>
    </source>
</evidence>
<protein>
    <submittedName>
        <fullName evidence="8">Uncharacterized protein LOC106169733</fullName>
    </submittedName>
</protein>
<keyword evidence="5" id="KW-0408">Iron</keyword>
<dbReference type="AlphaFoldDB" id="A0A1S3J2Z2"/>
<dbReference type="GO" id="GO:0004601">
    <property type="term" value="F:peroxidase activity"/>
    <property type="evidence" value="ECO:0007669"/>
    <property type="project" value="UniProtKB-KW"/>
</dbReference>
<dbReference type="OrthoDB" id="76259at2759"/>
<dbReference type="InterPro" id="IPR006314">
    <property type="entry name" value="Dyp_peroxidase"/>
</dbReference>
<keyword evidence="2" id="KW-0575">Peroxidase</keyword>
<gene>
    <name evidence="8" type="primary">LOC106169733</name>
</gene>
<keyword evidence="7" id="KW-1185">Reference proteome</keyword>
<evidence type="ECO:0000259" key="6">
    <source>
        <dbReference type="Pfam" id="PF20628"/>
    </source>
</evidence>
<name>A0A1S3J2Z2_LINAN</name>
<dbReference type="SUPFAM" id="SSF54909">
    <property type="entry name" value="Dimeric alpha+beta barrel"/>
    <property type="match status" value="1"/>
</dbReference>
<comment type="cofactor">
    <cofactor evidence="1">
        <name>heme b</name>
        <dbReference type="ChEBI" id="CHEBI:60344"/>
    </cofactor>
</comment>